<proteinExistence type="predicted"/>
<feature type="coiled-coil region" evidence="1">
    <location>
        <begin position="424"/>
        <end position="459"/>
    </location>
</feature>
<feature type="region of interest" description="Disordered" evidence="2">
    <location>
        <begin position="76"/>
        <end position="282"/>
    </location>
</feature>
<feature type="compositionally biased region" description="Polar residues" evidence="2">
    <location>
        <begin position="745"/>
        <end position="757"/>
    </location>
</feature>
<feature type="region of interest" description="Disordered" evidence="2">
    <location>
        <begin position="819"/>
        <end position="847"/>
    </location>
</feature>
<name>A0ABR2ZSX7_9AGAR</name>
<feature type="compositionally biased region" description="Low complexity" evidence="2">
    <location>
        <begin position="553"/>
        <end position="568"/>
    </location>
</feature>
<feature type="region of interest" description="Disordered" evidence="2">
    <location>
        <begin position="482"/>
        <end position="795"/>
    </location>
</feature>
<accession>A0ABR2ZSX7</accession>
<feature type="compositionally biased region" description="Polar residues" evidence="2">
    <location>
        <begin position="118"/>
        <end position="150"/>
    </location>
</feature>
<gene>
    <name evidence="3" type="ORF">AAF712_008323</name>
</gene>
<evidence type="ECO:0000256" key="2">
    <source>
        <dbReference type="SAM" id="MobiDB-lite"/>
    </source>
</evidence>
<feature type="compositionally biased region" description="Polar residues" evidence="2">
    <location>
        <begin position="482"/>
        <end position="519"/>
    </location>
</feature>
<sequence length="889" mass="93905">MTTLSFAQRLYASALPSKNSPEQTGNTSVIAPNTADTAPGGAHTSSHSTGPNEARANRGSYSPPLLSLASLSLNSAENNSSTSLDTGGSFYRGPVAGQTPTRLNGDLRPKETHVHPPKTQTQPAPHSPTNTSVMNHHRASTISTPANPSMYTKPYTFTPPSEIPNRILVARPPSHASQSSTSTSLSGSWPTGTGTINQSPPPPPAKPGYSSYNSSPGAGNHSSLVSSPSSSQYSNNASQTLLPPTSYNQTQYHNCPSPSSSLTSSVQTPLTPPFTPPMANSIPTPSMNGNALLAAAGKSVLRFALGSVFGVVTPDILFSGLASSVLDAGMLDALTGSLSNLNVNSADLDLAQFQAAFQGAPGTNYQGIINSIIQQQQVSPSPGVDYQVILDALTKIHSAQAHGGGLGGSSPGLGGLVGYQPMVNAQNQQQIQALTSAIQQQAAQNAQLIQQQIQQIQNSSQPNTTHVQNYLQTAYQQQLAMSAGASTHQQQPQNSAPMLATQQSQTLVPGPHQQHSTHTSNQSVSQPPPPSQNTQNSHSFSTQHSLPPPRPPHSTGSSQTSPSISGPSNQQPSHSTIAQPSHSSTSVPLRPPSFHAPTTQQPPRPQSYQLQPVRPTQQQPPRPPSEHVQSHQHSQPGRPPLQQHSSHSGLQYQQQQPPRPSQHQPPRPISQYHQTQQQQQQGSQPQYQHPQQQQPQQQAQYHQQQQPQYQLQQSPQSQPQYQEQQSQPQYQQEQGQTQPPQEQSAYYNPQIYQQEQGYSPYPESDSGYSPEQTPGYTLEPGGGGTEGSSGSFTSMLGSAFHFGTQLLNNYAANNNSAASGDGGGGEAAPGYTLTDEGGNDGGGQSGGTSFFDGVLSYGASLDFGSASFDIGGSLATAISVGDDSAPEYS</sequence>
<feature type="compositionally biased region" description="Pro residues" evidence="2">
    <location>
        <begin position="657"/>
        <end position="668"/>
    </location>
</feature>
<evidence type="ECO:0000256" key="1">
    <source>
        <dbReference type="SAM" id="Coils"/>
    </source>
</evidence>
<protein>
    <submittedName>
        <fullName evidence="3">Uncharacterized protein</fullName>
    </submittedName>
</protein>
<feature type="compositionally biased region" description="Low complexity" evidence="2">
    <location>
        <begin position="172"/>
        <end position="195"/>
    </location>
</feature>
<feature type="compositionally biased region" description="Low complexity" evidence="2">
    <location>
        <begin position="256"/>
        <end position="269"/>
    </location>
</feature>
<feature type="compositionally biased region" description="Low complexity" evidence="2">
    <location>
        <begin position="220"/>
        <end position="238"/>
    </location>
</feature>
<organism evidence="3 4">
    <name type="scientific">Marasmius tenuissimus</name>
    <dbReference type="NCBI Taxonomy" id="585030"/>
    <lineage>
        <taxon>Eukaryota</taxon>
        <taxon>Fungi</taxon>
        <taxon>Dikarya</taxon>
        <taxon>Basidiomycota</taxon>
        <taxon>Agaricomycotina</taxon>
        <taxon>Agaricomycetes</taxon>
        <taxon>Agaricomycetidae</taxon>
        <taxon>Agaricales</taxon>
        <taxon>Marasmiineae</taxon>
        <taxon>Marasmiaceae</taxon>
        <taxon>Marasmius</taxon>
    </lineage>
</organism>
<feature type="compositionally biased region" description="Basic and acidic residues" evidence="2">
    <location>
        <begin position="105"/>
        <end position="114"/>
    </location>
</feature>
<keyword evidence="1" id="KW-0175">Coiled coil</keyword>
<keyword evidence="4" id="KW-1185">Reference proteome</keyword>
<dbReference type="Proteomes" id="UP001437256">
    <property type="component" value="Unassembled WGS sequence"/>
</dbReference>
<reference evidence="3 4" key="1">
    <citation type="submission" date="2024-05" db="EMBL/GenBank/DDBJ databases">
        <title>A draft genome resource for the thread blight pathogen Marasmius tenuissimus strain MS-2.</title>
        <authorList>
            <person name="Yulfo-Soto G.E."/>
            <person name="Baruah I.K."/>
            <person name="Amoako-Attah I."/>
            <person name="Bukari Y."/>
            <person name="Meinhardt L.W."/>
            <person name="Bailey B.A."/>
            <person name="Cohen S.P."/>
        </authorList>
    </citation>
    <scope>NUCLEOTIDE SEQUENCE [LARGE SCALE GENOMIC DNA]</scope>
    <source>
        <strain evidence="3 4">MS-2</strain>
    </source>
</reference>
<feature type="compositionally biased region" description="Low complexity" evidence="2">
    <location>
        <begin position="669"/>
        <end position="744"/>
    </location>
</feature>
<feature type="compositionally biased region" description="Polar residues" evidence="2">
    <location>
        <begin position="569"/>
        <end position="587"/>
    </location>
</feature>
<dbReference type="EMBL" id="JBBXMP010000057">
    <property type="protein sequence ID" value="KAL0064776.1"/>
    <property type="molecule type" value="Genomic_DNA"/>
</dbReference>
<feature type="compositionally biased region" description="Polar residues" evidence="2">
    <location>
        <begin position="239"/>
        <end position="254"/>
    </location>
</feature>
<feature type="region of interest" description="Disordered" evidence="2">
    <location>
        <begin position="14"/>
        <end position="62"/>
    </location>
</feature>
<feature type="compositionally biased region" description="Polar residues" evidence="2">
    <location>
        <begin position="16"/>
        <end position="36"/>
    </location>
</feature>
<evidence type="ECO:0000313" key="3">
    <source>
        <dbReference type="EMBL" id="KAL0064776.1"/>
    </source>
</evidence>
<feature type="compositionally biased region" description="Low complexity" evidence="2">
    <location>
        <begin position="640"/>
        <end position="656"/>
    </location>
</feature>
<evidence type="ECO:0000313" key="4">
    <source>
        <dbReference type="Proteomes" id="UP001437256"/>
    </source>
</evidence>
<comment type="caution">
    <text evidence="3">The sequence shown here is derived from an EMBL/GenBank/DDBJ whole genome shotgun (WGS) entry which is preliminary data.</text>
</comment>